<dbReference type="EC" id="2.7.8.5" evidence="5 16"/>
<keyword evidence="7" id="KW-0444">Lipid biosynthesis</keyword>
<proteinExistence type="inferred from homology"/>
<dbReference type="GO" id="GO:0008444">
    <property type="term" value="F:CDP-diacylglycerol-glycerol-3-phosphate 3-phosphatidyltransferase activity"/>
    <property type="evidence" value="ECO:0007669"/>
    <property type="project" value="UniProtKB-UniRule"/>
</dbReference>
<dbReference type="GO" id="GO:0036094">
    <property type="term" value="F:small molecule binding"/>
    <property type="evidence" value="ECO:0007669"/>
    <property type="project" value="UniProtKB-ARBA"/>
</dbReference>
<accession>A0A2K8UAV7</accession>
<keyword evidence="20" id="KW-1185">Reference proteome</keyword>
<evidence type="ECO:0000256" key="12">
    <source>
        <dbReference type="ARBA" id="ARBA00023136"/>
    </source>
</evidence>
<dbReference type="FunFam" id="1.20.120.1760:FF:000008">
    <property type="entry name" value="CDP-diacylglycerol--glycerol-3-phosphate 3-phosphatidyltransferase 2"/>
    <property type="match status" value="1"/>
</dbReference>
<keyword evidence="8 17" id="KW-0808">Transferase</keyword>
<reference evidence="19 20" key="1">
    <citation type="submission" date="2017-03" db="EMBL/GenBank/DDBJ databases">
        <title>Complete genome sequence of Candidatus 'Thiodictyon syntrophicum' sp. nov. strain Cad16T, a photolithoautotroph purple sulfur bacterium isolated from an alpine meromictic lake.</title>
        <authorList>
            <person name="Luedin S.M."/>
            <person name="Pothier J.F."/>
            <person name="Danza F."/>
            <person name="Storelli N."/>
            <person name="Wittwer M."/>
            <person name="Tonolla M."/>
        </authorList>
    </citation>
    <scope>NUCLEOTIDE SEQUENCE [LARGE SCALE GENOMIC DNA]</scope>
    <source>
        <strain evidence="19 20">Cad16T</strain>
    </source>
</reference>
<keyword evidence="14" id="KW-1208">Phospholipid metabolism</keyword>
<feature type="transmembrane region" description="Helical" evidence="18">
    <location>
        <begin position="150"/>
        <end position="174"/>
    </location>
</feature>
<dbReference type="PANTHER" id="PTHR14269">
    <property type="entry name" value="CDP-DIACYLGLYCEROL--GLYCEROL-3-PHOSPHATE 3-PHOSPHATIDYLTRANSFERASE-RELATED"/>
    <property type="match status" value="1"/>
</dbReference>
<keyword evidence="12 18" id="KW-0472">Membrane</keyword>
<dbReference type="InterPro" id="IPR000462">
    <property type="entry name" value="CDP-OH_P_trans"/>
</dbReference>
<evidence type="ECO:0000313" key="20">
    <source>
        <dbReference type="Proteomes" id="UP000232638"/>
    </source>
</evidence>
<protein>
    <recommendedName>
        <fullName evidence="6 16">CDP-diacylglycerol--glycerol-3-phosphate 3-phosphatidyltransferase</fullName>
        <ecNumber evidence="5 16">2.7.8.5</ecNumber>
    </recommendedName>
</protein>
<evidence type="ECO:0000256" key="5">
    <source>
        <dbReference type="ARBA" id="ARBA00013170"/>
    </source>
</evidence>
<sequence length="193" mass="21041">MWNTPNLLTMLRIGLIPVFVGVFYVEAPWAPYASAAIFGLAAATDWLDGHLARRWDQTSPLGAFLDPVADKLMVAAALVLMVQEDHRTLVALPSIVIIGREITVSALREWMAEIGARAEVAVSQIGKFKTTAQMVSIILMLLHDSALGPWVYGLGLVLLYLAAVLTLWSMVMYLRAAWPSLSGQANQAPGEPR</sequence>
<comment type="similarity">
    <text evidence="4 17">Belongs to the CDP-alcohol phosphatidyltransferase class-I family.</text>
</comment>
<dbReference type="KEGG" id="tsy:THSYN_18440"/>
<evidence type="ECO:0000256" key="18">
    <source>
        <dbReference type="SAM" id="Phobius"/>
    </source>
</evidence>
<name>A0A2K8UAV7_9GAMM</name>
<evidence type="ECO:0000256" key="14">
    <source>
        <dbReference type="ARBA" id="ARBA00023264"/>
    </source>
</evidence>
<comment type="catalytic activity">
    <reaction evidence="15">
        <text>a CDP-1,2-diacyl-sn-glycerol + sn-glycerol 3-phosphate = a 1,2-diacyl-sn-glycero-3-phospho-(1'-sn-glycero-3'-phosphate) + CMP + H(+)</text>
        <dbReference type="Rhea" id="RHEA:12593"/>
        <dbReference type="ChEBI" id="CHEBI:15378"/>
        <dbReference type="ChEBI" id="CHEBI:57597"/>
        <dbReference type="ChEBI" id="CHEBI:58332"/>
        <dbReference type="ChEBI" id="CHEBI:60110"/>
        <dbReference type="ChEBI" id="CHEBI:60377"/>
        <dbReference type="EC" id="2.7.8.5"/>
    </reaction>
</comment>
<dbReference type="PIRSF" id="PIRSF000847">
    <property type="entry name" value="Phos_ph_gly_syn"/>
    <property type="match status" value="1"/>
</dbReference>
<dbReference type="NCBIfam" id="TIGR00560">
    <property type="entry name" value="pgsA"/>
    <property type="match status" value="1"/>
</dbReference>
<dbReference type="InterPro" id="IPR048254">
    <property type="entry name" value="CDP_ALCOHOL_P_TRANSF_CS"/>
</dbReference>
<dbReference type="PROSITE" id="PS00379">
    <property type="entry name" value="CDP_ALCOHOL_P_TRANSF"/>
    <property type="match status" value="1"/>
</dbReference>
<dbReference type="EMBL" id="CP020370">
    <property type="protein sequence ID" value="AUB82720.1"/>
    <property type="molecule type" value="Genomic_DNA"/>
</dbReference>
<evidence type="ECO:0000256" key="11">
    <source>
        <dbReference type="ARBA" id="ARBA00023098"/>
    </source>
</evidence>
<dbReference type="OrthoDB" id="9796672at2"/>
<dbReference type="AlphaFoldDB" id="A0A2K8UAV7"/>
<evidence type="ECO:0000256" key="7">
    <source>
        <dbReference type="ARBA" id="ARBA00022516"/>
    </source>
</evidence>
<dbReference type="GO" id="GO:0005737">
    <property type="term" value="C:cytoplasm"/>
    <property type="evidence" value="ECO:0007669"/>
    <property type="project" value="UniProtKB-ARBA"/>
</dbReference>
<dbReference type="GO" id="GO:0046474">
    <property type="term" value="P:glycerophospholipid biosynthetic process"/>
    <property type="evidence" value="ECO:0007669"/>
    <property type="project" value="TreeGrafter"/>
</dbReference>
<evidence type="ECO:0000256" key="3">
    <source>
        <dbReference type="ARBA" id="ARBA00005042"/>
    </source>
</evidence>
<evidence type="ECO:0000256" key="2">
    <source>
        <dbReference type="ARBA" id="ARBA00004141"/>
    </source>
</evidence>
<keyword evidence="11" id="KW-0443">Lipid metabolism</keyword>
<evidence type="ECO:0000256" key="8">
    <source>
        <dbReference type="ARBA" id="ARBA00022679"/>
    </source>
</evidence>
<dbReference type="Pfam" id="PF01066">
    <property type="entry name" value="CDP-OH_P_transf"/>
    <property type="match status" value="1"/>
</dbReference>
<dbReference type="InterPro" id="IPR050324">
    <property type="entry name" value="CDP-alcohol_PTase-I"/>
</dbReference>
<evidence type="ECO:0000256" key="6">
    <source>
        <dbReference type="ARBA" id="ARBA00014944"/>
    </source>
</evidence>
<comment type="pathway">
    <text evidence="3">Phospholipid metabolism; phosphatidylglycerol biosynthesis; phosphatidylglycerol from CDP-diacylglycerol: step 1/2.</text>
</comment>
<feature type="transmembrane region" description="Helical" evidence="18">
    <location>
        <begin position="7"/>
        <end position="25"/>
    </location>
</feature>
<dbReference type="InterPro" id="IPR043130">
    <property type="entry name" value="CDP-OH_PTrfase_TM_dom"/>
</dbReference>
<evidence type="ECO:0000256" key="4">
    <source>
        <dbReference type="ARBA" id="ARBA00010441"/>
    </source>
</evidence>
<evidence type="ECO:0000256" key="9">
    <source>
        <dbReference type="ARBA" id="ARBA00022692"/>
    </source>
</evidence>
<evidence type="ECO:0000256" key="13">
    <source>
        <dbReference type="ARBA" id="ARBA00023209"/>
    </source>
</evidence>
<dbReference type="Gene3D" id="1.20.120.1760">
    <property type="match status" value="1"/>
</dbReference>
<evidence type="ECO:0000256" key="1">
    <source>
        <dbReference type="ARBA" id="ARBA00001936"/>
    </source>
</evidence>
<comment type="subcellular location">
    <subcellularLocation>
        <location evidence="2">Membrane</location>
        <topology evidence="2">Multi-pass membrane protein</topology>
    </subcellularLocation>
</comment>
<comment type="cofactor">
    <cofactor evidence="1">
        <name>Mn(2+)</name>
        <dbReference type="ChEBI" id="CHEBI:29035"/>
    </cofactor>
</comment>
<keyword evidence="13" id="KW-0594">Phospholipid biosynthesis</keyword>
<dbReference type="InterPro" id="IPR004570">
    <property type="entry name" value="Phosphatidylglycerol_P_synth"/>
</dbReference>
<evidence type="ECO:0000256" key="16">
    <source>
        <dbReference type="NCBIfam" id="TIGR00560"/>
    </source>
</evidence>
<dbReference type="Proteomes" id="UP000232638">
    <property type="component" value="Chromosome"/>
</dbReference>
<dbReference type="PANTHER" id="PTHR14269:SF62">
    <property type="entry name" value="CDP-DIACYLGLYCEROL--GLYCEROL-3-PHOSPHATE 3-PHOSPHATIDYLTRANSFERASE 1, CHLOROPLASTIC"/>
    <property type="match status" value="1"/>
</dbReference>
<dbReference type="GO" id="GO:0050793">
    <property type="term" value="P:regulation of developmental process"/>
    <property type="evidence" value="ECO:0007669"/>
    <property type="project" value="UniProtKB-ARBA"/>
</dbReference>
<evidence type="ECO:0000256" key="10">
    <source>
        <dbReference type="ARBA" id="ARBA00022989"/>
    </source>
</evidence>
<dbReference type="GO" id="GO:0005886">
    <property type="term" value="C:plasma membrane"/>
    <property type="evidence" value="ECO:0007669"/>
    <property type="project" value="TreeGrafter"/>
</dbReference>
<evidence type="ECO:0000313" key="19">
    <source>
        <dbReference type="EMBL" id="AUB82720.1"/>
    </source>
</evidence>
<dbReference type="RefSeq" id="WP_100920434.1">
    <property type="nucleotide sequence ID" value="NZ_CP020370.1"/>
</dbReference>
<keyword evidence="9 18" id="KW-0812">Transmembrane</keyword>
<gene>
    <name evidence="19" type="ORF">THSYN_18440</name>
</gene>
<evidence type="ECO:0000256" key="17">
    <source>
        <dbReference type="RuleBase" id="RU003750"/>
    </source>
</evidence>
<evidence type="ECO:0000256" key="15">
    <source>
        <dbReference type="ARBA" id="ARBA00048586"/>
    </source>
</evidence>
<organism evidence="19 20">
    <name type="scientific">Candidatus Thiodictyon syntrophicum</name>
    <dbReference type="NCBI Taxonomy" id="1166950"/>
    <lineage>
        <taxon>Bacteria</taxon>
        <taxon>Pseudomonadati</taxon>
        <taxon>Pseudomonadota</taxon>
        <taxon>Gammaproteobacteria</taxon>
        <taxon>Chromatiales</taxon>
        <taxon>Chromatiaceae</taxon>
        <taxon>Thiodictyon</taxon>
    </lineage>
</organism>
<keyword evidence="10 18" id="KW-1133">Transmembrane helix</keyword>